<evidence type="ECO:0000256" key="3">
    <source>
        <dbReference type="PROSITE-ProRule" id="PRU00182"/>
    </source>
</evidence>
<dbReference type="InterPro" id="IPR042092">
    <property type="entry name" value="PsdUridine_s_RsuA/RluB/E/F_cat"/>
</dbReference>
<gene>
    <name evidence="6" type="ORF">COU07_00655</name>
</gene>
<dbReference type="SUPFAM" id="SSF55174">
    <property type="entry name" value="Alpha-L RNA-binding motif"/>
    <property type="match status" value="1"/>
</dbReference>
<protein>
    <recommendedName>
        <fullName evidence="4">Pseudouridine synthase</fullName>
        <ecNumber evidence="4">5.4.99.-</ecNumber>
    </recommendedName>
</protein>
<dbReference type="InterPro" id="IPR018496">
    <property type="entry name" value="PsdUridine_synth_RsuA/RluB_CS"/>
</dbReference>
<dbReference type="Gene3D" id="3.30.70.1560">
    <property type="entry name" value="Alpha-L RNA-binding motif"/>
    <property type="match status" value="1"/>
</dbReference>
<dbReference type="SMART" id="SM00363">
    <property type="entry name" value="S4"/>
    <property type="match status" value="1"/>
</dbReference>
<dbReference type="InterPro" id="IPR006145">
    <property type="entry name" value="PsdUridine_synth_RsuA/RluA"/>
</dbReference>
<dbReference type="Proteomes" id="UP000231157">
    <property type="component" value="Unassembled WGS sequence"/>
</dbReference>
<dbReference type="SUPFAM" id="SSF55120">
    <property type="entry name" value="Pseudouridine synthase"/>
    <property type="match status" value="1"/>
</dbReference>
<dbReference type="CDD" id="cd00165">
    <property type="entry name" value="S4"/>
    <property type="match status" value="1"/>
</dbReference>
<evidence type="ECO:0000256" key="4">
    <source>
        <dbReference type="RuleBase" id="RU003887"/>
    </source>
</evidence>
<evidence type="ECO:0000259" key="5">
    <source>
        <dbReference type="SMART" id="SM00363"/>
    </source>
</evidence>
<dbReference type="Gene3D" id="3.30.70.580">
    <property type="entry name" value="Pseudouridine synthase I, catalytic domain, N-terminal subdomain"/>
    <property type="match status" value="1"/>
</dbReference>
<name>A0A2H0UUF9_9BACT</name>
<dbReference type="InterPro" id="IPR002942">
    <property type="entry name" value="S4_RNA-bd"/>
</dbReference>
<comment type="similarity">
    <text evidence="1 4">Belongs to the pseudouridine synthase RsuA family.</text>
</comment>
<dbReference type="GO" id="GO:0000455">
    <property type="term" value="P:enzyme-directed rRNA pseudouridine synthesis"/>
    <property type="evidence" value="ECO:0007669"/>
    <property type="project" value="UniProtKB-ARBA"/>
</dbReference>
<dbReference type="PANTHER" id="PTHR47683:SF2">
    <property type="entry name" value="RNA-BINDING S4 DOMAIN-CONTAINING PROTEIN"/>
    <property type="match status" value="1"/>
</dbReference>
<dbReference type="EMBL" id="PFAZ01000001">
    <property type="protein sequence ID" value="PIR89395.1"/>
    <property type="molecule type" value="Genomic_DNA"/>
</dbReference>
<keyword evidence="3" id="KW-0694">RNA-binding</keyword>
<evidence type="ECO:0000256" key="2">
    <source>
        <dbReference type="ARBA" id="ARBA00023235"/>
    </source>
</evidence>
<evidence type="ECO:0000313" key="7">
    <source>
        <dbReference type="Proteomes" id="UP000231157"/>
    </source>
</evidence>
<dbReference type="InterPro" id="IPR000748">
    <property type="entry name" value="PsdUridine_synth_RsuA/RluB/E/F"/>
</dbReference>
<dbReference type="GO" id="GO:0003723">
    <property type="term" value="F:RNA binding"/>
    <property type="evidence" value="ECO:0007669"/>
    <property type="project" value="UniProtKB-KW"/>
</dbReference>
<dbReference type="PROSITE" id="PS50889">
    <property type="entry name" value="S4"/>
    <property type="match status" value="1"/>
</dbReference>
<dbReference type="EC" id="5.4.99.-" evidence="4"/>
<keyword evidence="2 4" id="KW-0413">Isomerase</keyword>
<sequence length="232" mass="26276">MEKFPMRINKYLAWKKYSTRRGADELIEAGRVFINGREAVLGDKVNEDDDVHVKGGVDTSSLVYFAYNKPIGIVTHSAEENQEDIGGVFPIRGVFPVGRLDKDSHGLIILTNDGRVTDRLLNPEYTHDKEYVVRTSTKLPSNFKRRMETGVNIEGYVTKPCTVSVIGSYSFKIILTEGKKHQIRRMCSALRVELADLKRIRILNINLGGLKEGSYRKIEGKELETFKKKIGL</sequence>
<dbReference type="PROSITE" id="PS01149">
    <property type="entry name" value="PSI_RSU"/>
    <property type="match status" value="1"/>
</dbReference>
<dbReference type="InterPro" id="IPR036986">
    <property type="entry name" value="S4_RNA-bd_sf"/>
</dbReference>
<dbReference type="AlphaFoldDB" id="A0A2H0UUF9"/>
<proteinExistence type="inferred from homology"/>
<organism evidence="6 7">
    <name type="scientific">Candidatus Harrisonbacteria bacterium CG10_big_fil_rev_8_21_14_0_10_40_38</name>
    <dbReference type="NCBI Taxonomy" id="1974583"/>
    <lineage>
        <taxon>Bacteria</taxon>
        <taxon>Candidatus Harrisoniibacteriota</taxon>
    </lineage>
</organism>
<dbReference type="PANTHER" id="PTHR47683">
    <property type="entry name" value="PSEUDOURIDINE SYNTHASE FAMILY PROTEIN-RELATED"/>
    <property type="match status" value="1"/>
</dbReference>
<dbReference type="InterPro" id="IPR020103">
    <property type="entry name" value="PsdUridine_synth_cat_dom_sf"/>
</dbReference>
<feature type="domain" description="RNA-binding S4" evidence="5">
    <location>
        <begin position="6"/>
        <end position="68"/>
    </location>
</feature>
<reference evidence="7" key="1">
    <citation type="submission" date="2017-09" db="EMBL/GenBank/DDBJ databases">
        <title>Depth-based differentiation of microbial function through sediment-hosted aquifers and enrichment of novel symbionts in the deep terrestrial subsurface.</title>
        <authorList>
            <person name="Probst A.J."/>
            <person name="Ladd B."/>
            <person name="Jarett J.K."/>
            <person name="Geller-Mcgrath D.E."/>
            <person name="Sieber C.M.K."/>
            <person name="Emerson J.B."/>
            <person name="Anantharaman K."/>
            <person name="Thomas B.C."/>
            <person name="Malmstrom R."/>
            <person name="Stieglmeier M."/>
            <person name="Klingl A."/>
            <person name="Woyke T."/>
            <person name="Ryan C.M."/>
            <person name="Banfield J.F."/>
        </authorList>
    </citation>
    <scope>NUCLEOTIDE SEQUENCE [LARGE SCALE GENOMIC DNA]</scope>
</reference>
<accession>A0A2H0UUF9</accession>
<dbReference type="GO" id="GO:0120159">
    <property type="term" value="F:rRNA pseudouridine synthase activity"/>
    <property type="evidence" value="ECO:0007669"/>
    <property type="project" value="UniProtKB-ARBA"/>
</dbReference>
<evidence type="ECO:0000256" key="1">
    <source>
        <dbReference type="ARBA" id="ARBA00008348"/>
    </source>
</evidence>
<evidence type="ECO:0000313" key="6">
    <source>
        <dbReference type="EMBL" id="PIR89395.1"/>
    </source>
</evidence>
<dbReference type="InterPro" id="IPR050343">
    <property type="entry name" value="RsuA_PseudoU_synthase"/>
</dbReference>
<dbReference type="Pfam" id="PF01479">
    <property type="entry name" value="S4"/>
    <property type="match status" value="1"/>
</dbReference>
<dbReference type="Pfam" id="PF00849">
    <property type="entry name" value="PseudoU_synth_2"/>
    <property type="match status" value="1"/>
</dbReference>
<comment type="caution">
    <text evidence="6">The sequence shown here is derived from an EMBL/GenBank/DDBJ whole genome shotgun (WGS) entry which is preliminary data.</text>
</comment>
<dbReference type="Gene3D" id="3.10.290.10">
    <property type="entry name" value="RNA-binding S4 domain"/>
    <property type="match status" value="1"/>
</dbReference>
<dbReference type="NCBIfam" id="TIGR00093">
    <property type="entry name" value="pseudouridine synthase"/>
    <property type="match status" value="1"/>
</dbReference>
<dbReference type="InterPro" id="IPR020094">
    <property type="entry name" value="TruA/RsuA/RluB/E/F_N"/>
</dbReference>